<organism evidence="1 2">
    <name type="scientific">Phytophthora nicotianae P1569</name>
    <dbReference type="NCBI Taxonomy" id="1317065"/>
    <lineage>
        <taxon>Eukaryota</taxon>
        <taxon>Sar</taxon>
        <taxon>Stramenopiles</taxon>
        <taxon>Oomycota</taxon>
        <taxon>Peronosporomycetes</taxon>
        <taxon>Peronosporales</taxon>
        <taxon>Peronosporaceae</taxon>
        <taxon>Phytophthora</taxon>
    </lineage>
</organism>
<dbReference type="Proteomes" id="UP000018721">
    <property type="component" value="Unassembled WGS sequence"/>
</dbReference>
<sequence length="136" mass="14878">MRPPSCRISKTFSDLLPGENGHKITEIDFTASKLSGLLGAALGTERTGGHRFVVLDMVELFASGKLCTKAEDVIDLPALTGPVCNKREASNKVYTSKFLRWGLIKQPTASALQDQSYPTTTPQNDIKSRILCIRLL</sequence>
<accession>V9DXN7</accession>
<dbReference type="EMBL" id="ANIZ01003748">
    <property type="protein sequence ID" value="ETI31655.1"/>
    <property type="molecule type" value="Genomic_DNA"/>
</dbReference>
<comment type="caution">
    <text evidence="1">The sequence shown here is derived from an EMBL/GenBank/DDBJ whole genome shotgun (WGS) entry which is preliminary data.</text>
</comment>
<dbReference type="AlphaFoldDB" id="V9DXN7"/>
<protein>
    <submittedName>
        <fullName evidence="1">Uncharacterized protein</fullName>
    </submittedName>
</protein>
<gene>
    <name evidence="1" type="ORF">F443_21397</name>
</gene>
<keyword evidence="2" id="KW-1185">Reference proteome</keyword>
<evidence type="ECO:0000313" key="2">
    <source>
        <dbReference type="Proteomes" id="UP000018721"/>
    </source>
</evidence>
<reference evidence="1 2" key="1">
    <citation type="submission" date="2013-11" db="EMBL/GenBank/DDBJ databases">
        <title>The Genome Sequence of Phytophthora parasitica P1569.</title>
        <authorList>
            <consortium name="The Broad Institute Genomics Platform"/>
            <person name="Russ C."/>
            <person name="Tyler B."/>
            <person name="Panabieres F."/>
            <person name="Shan W."/>
            <person name="Tripathy S."/>
            <person name="Grunwald N."/>
            <person name="Machado M."/>
            <person name="Johnson C.S."/>
            <person name="Arredondo F."/>
            <person name="Hong C."/>
            <person name="Coffey M."/>
            <person name="Young S.K."/>
            <person name="Zeng Q."/>
            <person name="Gargeya S."/>
            <person name="Fitzgerald M."/>
            <person name="Abouelleil A."/>
            <person name="Alvarado L."/>
            <person name="Chapman S.B."/>
            <person name="Gainer-Dewar J."/>
            <person name="Goldberg J."/>
            <person name="Griggs A."/>
            <person name="Gujja S."/>
            <person name="Hansen M."/>
            <person name="Howarth C."/>
            <person name="Imamovic A."/>
            <person name="Ireland A."/>
            <person name="Larimer J."/>
            <person name="McCowan C."/>
            <person name="Murphy C."/>
            <person name="Pearson M."/>
            <person name="Poon T.W."/>
            <person name="Priest M."/>
            <person name="Roberts A."/>
            <person name="Saif S."/>
            <person name="Shea T."/>
            <person name="Sykes S."/>
            <person name="Wortman J."/>
            <person name="Nusbaum C."/>
            <person name="Birren B."/>
        </authorList>
    </citation>
    <scope>NUCLEOTIDE SEQUENCE [LARGE SCALE GENOMIC DNA]</scope>
    <source>
        <strain evidence="1 2">P1569</strain>
    </source>
</reference>
<dbReference type="HOGENOM" id="CLU_1879520_0_0_1"/>
<name>V9DXN7_PHYNI</name>
<proteinExistence type="predicted"/>
<evidence type="ECO:0000313" key="1">
    <source>
        <dbReference type="EMBL" id="ETI31655.1"/>
    </source>
</evidence>